<dbReference type="Pfam" id="PF00482">
    <property type="entry name" value="T2SSF"/>
    <property type="match status" value="1"/>
</dbReference>
<feature type="domain" description="Type II secretion system protein GspF" evidence="7">
    <location>
        <begin position="105"/>
        <end position="229"/>
    </location>
</feature>
<evidence type="ECO:0000256" key="3">
    <source>
        <dbReference type="ARBA" id="ARBA00022692"/>
    </source>
</evidence>
<evidence type="ECO:0000259" key="7">
    <source>
        <dbReference type="Pfam" id="PF00482"/>
    </source>
</evidence>
<organism evidence="8 9">
    <name type="scientific">Nocardiopsis coralli</name>
    <dbReference type="NCBI Taxonomy" id="2772213"/>
    <lineage>
        <taxon>Bacteria</taxon>
        <taxon>Bacillati</taxon>
        <taxon>Actinomycetota</taxon>
        <taxon>Actinomycetes</taxon>
        <taxon>Streptosporangiales</taxon>
        <taxon>Nocardiopsidaceae</taxon>
        <taxon>Nocardiopsis</taxon>
    </lineage>
</organism>
<evidence type="ECO:0000313" key="9">
    <source>
        <dbReference type="Proteomes" id="UP000806528"/>
    </source>
</evidence>
<evidence type="ECO:0000256" key="6">
    <source>
        <dbReference type="SAM" id="Phobius"/>
    </source>
</evidence>
<protein>
    <submittedName>
        <fullName evidence="8">Type II secretion system F family protein</fullName>
    </submittedName>
</protein>
<sequence>MTTPVLLLGGLGGLSAGAGLALALLVGAERARNRTRSLSGRLHLHRTSAPHLLGAVAAGLLCWVLTGWPVGGVLAGAGVWWLPALLGPDRAHAAQVARVEAVAAWTEQLRDLMEGAAGLHQAIVSTVPTAPPLIRADVSRLADALQQGTPPEQALAEFAEQVDVPTADLVTAALSTAATRQAADLGALLSSLARSARDQAAMLVRVAATRARVRTSARIIAGTTLALAVGLTVVNADYLDPFDTVFGQVVLAVIGVLWAVGLVWLSRLARTDLGPRALARTRTRTGGEVPA</sequence>
<dbReference type="RefSeq" id="WP_193119845.1">
    <property type="nucleotide sequence ID" value="NZ_JADBGI010000001.1"/>
</dbReference>
<feature type="transmembrane region" description="Helical" evidence="6">
    <location>
        <begin position="245"/>
        <end position="266"/>
    </location>
</feature>
<dbReference type="Proteomes" id="UP000806528">
    <property type="component" value="Unassembled WGS sequence"/>
</dbReference>
<keyword evidence="5 6" id="KW-0472">Membrane</keyword>
<comment type="caution">
    <text evidence="8">The sequence shown here is derived from an EMBL/GenBank/DDBJ whole genome shotgun (WGS) entry which is preliminary data.</text>
</comment>
<keyword evidence="9" id="KW-1185">Reference proteome</keyword>
<feature type="transmembrane region" description="Helical" evidence="6">
    <location>
        <begin position="219"/>
        <end position="239"/>
    </location>
</feature>
<dbReference type="InterPro" id="IPR018076">
    <property type="entry name" value="T2SS_GspF_dom"/>
</dbReference>
<dbReference type="EMBL" id="JADBGI010000001">
    <property type="protein sequence ID" value="MBE2997181.1"/>
    <property type="molecule type" value="Genomic_DNA"/>
</dbReference>
<dbReference type="PANTHER" id="PTHR35007">
    <property type="entry name" value="INTEGRAL MEMBRANE PROTEIN-RELATED"/>
    <property type="match status" value="1"/>
</dbReference>
<evidence type="ECO:0000256" key="4">
    <source>
        <dbReference type="ARBA" id="ARBA00022989"/>
    </source>
</evidence>
<reference evidence="8 9" key="1">
    <citation type="submission" date="2020-09" db="EMBL/GenBank/DDBJ databases">
        <title>Diversity and distribution of actinomycetes associated with coral in the coast of Hainan.</title>
        <authorList>
            <person name="Li F."/>
        </authorList>
    </citation>
    <scope>NUCLEOTIDE SEQUENCE [LARGE SCALE GENOMIC DNA]</scope>
    <source>
        <strain evidence="8 9">HNM0947</strain>
    </source>
</reference>
<evidence type="ECO:0000256" key="1">
    <source>
        <dbReference type="ARBA" id="ARBA00004651"/>
    </source>
</evidence>
<accession>A0ABR9P017</accession>
<dbReference type="PANTHER" id="PTHR35007:SF3">
    <property type="entry name" value="POSSIBLE CONSERVED ALANINE RICH MEMBRANE PROTEIN"/>
    <property type="match status" value="1"/>
</dbReference>
<name>A0ABR9P017_9ACTN</name>
<keyword evidence="4 6" id="KW-1133">Transmembrane helix</keyword>
<evidence type="ECO:0000313" key="8">
    <source>
        <dbReference type="EMBL" id="MBE2997181.1"/>
    </source>
</evidence>
<gene>
    <name evidence="8" type="ORF">IDM40_00480</name>
</gene>
<keyword evidence="2" id="KW-1003">Cell membrane</keyword>
<keyword evidence="3 6" id="KW-0812">Transmembrane</keyword>
<proteinExistence type="predicted"/>
<evidence type="ECO:0000256" key="2">
    <source>
        <dbReference type="ARBA" id="ARBA00022475"/>
    </source>
</evidence>
<comment type="subcellular location">
    <subcellularLocation>
        <location evidence="1">Cell membrane</location>
        <topology evidence="1">Multi-pass membrane protein</topology>
    </subcellularLocation>
</comment>
<evidence type="ECO:0000256" key="5">
    <source>
        <dbReference type="ARBA" id="ARBA00023136"/>
    </source>
</evidence>